<dbReference type="RefSeq" id="WP_013781407.1">
    <property type="nucleotide sequence ID" value="NC_015520.1"/>
</dbReference>
<feature type="domain" description="Yip1" evidence="9">
    <location>
        <begin position="498"/>
        <end position="667"/>
    </location>
</feature>
<evidence type="ECO:0000256" key="4">
    <source>
        <dbReference type="ARBA" id="ARBA00022989"/>
    </source>
</evidence>
<dbReference type="KEGG" id="mas:Mahau_1798"/>
<dbReference type="SUPFAM" id="SSF101898">
    <property type="entry name" value="NHL repeat"/>
    <property type="match status" value="1"/>
</dbReference>
<dbReference type="EMBL" id="CP002360">
    <property type="protein sequence ID" value="AEE96979.1"/>
    <property type="molecule type" value="Genomic_DNA"/>
</dbReference>
<keyword evidence="4 7" id="KW-1133">Transmembrane helix</keyword>
<feature type="repeat" description="NHL" evidence="6">
    <location>
        <begin position="60"/>
        <end position="95"/>
    </location>
</feature>
<dbReference type="AlphaFoldDB" id="F4A0T3"/>
<organism evidence="10 11">
    <name type="scientific">Mahella australiensis (strain DSM 15567 / CIP 107919 / 50-1 BON)</name>
    <dbReference type="NCBI Taxonomy" id="697281"/>
    <lineage>
        <taxon>Bacteria</taxon>
        <taxon>Bacillati</taxon>
        <taxon>Bacillota</taxon>
        <taxon>Clostridia</taxon>
        <taxon>Thermoanaerobacterales</taxon>
        <taxon>Thermoanaerobacterales Family IV. Incertae Sedis</taxon>
        <taxon>Mahella</taxon>
    </lineage>
</organism>
<dbReference type="Pfam" id="PF04893">
    <property type="entry name" value="Yip1"/>
    <property type="match status" value="1"/>
</dbReference>
<dbReference type="PROSITE" id="PS51125">
    <property type="entry name" value="NHL"/>
    <property type="match status" value="1"/>
</dbReference>
<sequence length="694" mass="78155">MSKINGYILAISIVLLILLNGSVSAYAAPPYPTYTYDNALEAAPSPAGYLPHDVLIGADFGIEAFNAPQDICIAPDGEIYIADTGNNRIIVLNSQLKLQKIIKGFINLGKQDNFKLPEGVYVNDEEIYVADTQNGRIIILDKKGNLIKIIGKPVSDIIPSDFAYKPQKVVADKAGRIYVVASGVVEGILQFTPDGQFNRFFGSNRVKANPVELLWRRILTREQVAQRELFVPIEYSNLYIDHDGFLYTSTRNATEDQIKRLNAAGDNIIRHSERLGNRYGDILPTNEPFQFLDISVDTDGNIFALENSSGRIYIYSALGDMLFVIGGRGEQKGLFANPVALEQKNGKIFVVDGSKNSLTILKITDFGNDVLKANSYYMQGRYEDALQPWQKVLKRNANYDLAYVGLGNAYLKEEKYAQAMDVFKLARYRKGYSEALKEYRTQVLRENFSFIMTLLCFIIAGLYVLNKVLHRHGVYLSKSIREYMGKDGTMNTVLYALYVIIHPFDGFWDLKHYKKKAGTASVIILTLAVIIFMLRMALTSFLFNSTVPEEMNILTQITVILLPLTAWVVINWSISTLMDGEATMKHIWISSCYALTPLILLYSFQIILSNFITIEEGTFYYFIDAVAIIWTLALTIIGNMTVQDYTMGKTVTVSCFSVFGILAVIFLGMVFFSALQQLIKFITTLYLEIKYMVL</sequence>
<feature type="transmembrane region" description="Helical" evidence="7">
    <location>
        <begin position="650"/>
        <end position="672"/>
    </location>
</feature>
<dbReference type="Pfam" id="PF01436">
    <property type="entry name" value="NHL"/>
    <property type="match status" value="1"/>
</dbReference>
<dbReference type="Gene3D" id="2.120.10.30">
    <property type="entry name" value="TolB, C-terminal domain"/>
    <property type="match status" value="2"/>
</dbReference>
<keyword evidence="5 7" id="KW-0472">Membrane</keyword>
<accession>F4A0T3</accession>
<feature type="transmembrane region" description="Helical" evidence="7">
    <location>
        <begin position="553"/>
        <end position="574"/>
    </location>
</feature>
<feature type="transmembrane region" description="Helical" evidence="7">
    <location>
        <begin position="520"/>
        <end position="541"/>
    </location>
</feature>
<keyword evidence="11" id="KW-1185">Reference proteome</keyword>
<feature type="chain" id="PRO_5003304129" evidence="8">
    <location>
        <begin position="28"/>
        <end position="694"/>
    </location>
</feature>
<gene>
    <name evidence="10" type="ordered locus">Mahau_1798</name>
</gene>
<reference evidence="10 11" key="2">
    <citation type="journal article" date="2011" name="Stand. Genomic Sci.">
        <title>Complete genome sequence of Mahella australiensis type strain (50-1 BON).</title>
        <authorList>
            <person name="Sikorski J."/>
            <person name="Teshima H."/>
            <person name="Nolan M."/>
            <person name="Lucas S."/>
            <person name="Hammon N."/>
            <person name="Deshpande S."/>
            <person name="Cheng J.F."/>
            <person name="Pitluck S."/>
            <person name="Liolios K."/>
            <person name="Pagani I."/>
            <person name="Ivanova N."/>
            <person name="Huntemann M."/>
            <person name="Mavromatis K."/>
            <person name="Ovchinikova G."/>
            <person name="Pati A."/>
            <person name="Tapia R."/>
            <person name="Han C."/>
            <person name="Goodwin L."/>
            <person name="Chen A."/>
            <person name="Palaniappan K."/>
            <person name="Land M."/>
            <person name="Hauser L."/>
            <person name="Ngatchou-Djao O.D."/>
            <person name="Rohde M."/>
            <person name="Pukall R."/>
            <person name="Spring S."/>
            <person name="Abt B."/>
            <person name="Goker M."/>
            <person name="Detter J.C."/>
            <person name="Woyke T."/>
            <person name="Bristow J."/>
            <person name="Markowitz V."/>
            <person name="Hugenholtz P."/>
            <person name="Eisen J.A."/>
            <person name="Kyrpides N.C."/>
            <person name="Klenk H.P."/>
            <person name="Lapidus A."/>
        </authorList>
    </citation>
    <scope>NUCLEOTIDE SEQUENCE [LARGE SCALE GENOMIC DNA]</scope>
    <source>
        <strain evidence="11">DSM 15567 / CIP 107919 / 50-1 BON</strain>
    </source>
</reference>
<dbReference type="InterPro" id="IPR001258">
    <property type="entry name" value="NHL_repeat"/>
</dbReference>
<dbReference type="SUPFAM" id="SSF48452">
    <property type="entry name" value="TPR-like"/>
    <property type="match status" value="1"/>
</dbReference>
<dbReference type="Proteomes" id="UP000008457">
    <property type="component" value="Chromosome"/>
</dbReference>
<evidence type="ECO:0000256" key="7">
    <source>
        <dbReference type="SAM" id="Phobius"/>
    </source>
</evidence>
<evidence type="ECO:0000313" key="11">
    <source>
        <dbReference type="Proteomes" id="UP000008457"/>
    </source>
</evidence>
<keyword evidence="8" id="KW-0732">Signal</keyword>
<dbReference type="eggNOG" id="COG3391">
    <property type="taxonomic scope" value="Bacteria"/>
</dbReference>
<keyword evidence="3" id="KW-0677">Repeat</keyword>
<protein>
    <submittedName>
        <fullName evidence="10">NHL repeat containing protein</fullName>
    </submittedName>
</protein>
<dbReference type="PANTHER" id="PTHR24104">
    <property type="entry name" value="E3 UBIQUITIN-PROTEIN LIGASE NHLRC1-RELATED"/>
    <property type="match status" value="1"/>
</dbReference>
<dbReference type="OrthoDB" id="9799230at2"/>
<reference evidence="11" key="1">
    <citation type="submission" date="2010-11" db="EMBL/GenBank/DDBJ databases">
        <title>The complete genome of Mahella australiensis DSM 15567.</title>
        <authorList>
            <consortium name="US DOE Joint Genome Institute (JGI-PGF)"/>
            <person name="Lucas S."/>
            <person name="Copeland A."/>
            <person name="Lapidus A."/>
            <person name="Bruce D."/>
            <person name="Goodwin L."/>
            <person name="Pitluck S."/>
            <person name="Kyrpides N."/>
            <person name="Mavromatis K."/>
            <person name="Pagani I."/>
            <person name="Ivanova N."/>
            <person name="Teshima H."/>
            <person name="Brettin T."/>
            <person name="Detter J.C."/>
            <person name="Han C."/>
            <person name="Tapia R."/>
            <person name="Land M."/>
            <person name="Hauser L."/>
            <person name="Markowitz V."/>
            <person name="Cheng J.-F."/>
            <person name="Hugenholtz P."/>
            <person name="Woyke T."/>
            <person name="Wu D."/>
            <person name="Spring S."/>
            <person name="Pukall R."/>
            <person name="Steenblock K."/>
            <person name="Schneider S."/>
            <person name="Klenk H.-P."/>
            <person name="Eisen J.A."/>
        </authorList>
    </citation>
    <scope>NUCLEOTIDE SEQUENCE [LARGE SCALE GENOMIC DNA]</scope>
    <source>
        <strain evidence="11">DSM 15567 / CIP 107919 / 50-1 BON</strain>
    </source>
</reference>
<evidence type="ECO:0000259" key="9">
    <source>
        <dbReference type="Pfam" id="PF04893"/>
    </source>
</evidence>
<dbReference type="PANTHER" id="PTHR24104:SF25">
    <property type="entry name" value="PROTEIN LIN-41"/>
    <property type="match status" value="1"/>
</dbReference>
<dbReference type="Pfam" id="PF13414">
    <property type="entry name" value="TPR_11"/>
    <property type="match status" value="1"/>
</dbReference>
<evidence type="ECO:0000256" key="2">
    <source>
        <dbReference type="ARBA" id="ARBA00022692"/>
    </source>
</evidence>
<evidence type="ECO:0000256" key="5">
    <source>
        <dbReference type="ARBA" id="ARBA00023136"/>
    </source>
</evidence>
<dbReference type="STRING" id="697281.Mahau_1798"/>
<feature type="transmembrane region" description="Helical" evidence="7">
    <location>
        <begin position="619"/>
        <end position="638"/>
    </location>
</feature>
<dbReference type="InterPro" id="IPR006977">
    <property type="entry name" value="Yip1_dom"/>
</dbReference>
<evidence type="ECO:0000313" key="10">
    <source>
        <dbReference type="EMBL" id="AEE96979.1"/>
    </source>
</evidence>
<evidence type="ECO:0000256" key="6">
    <source>
        <dbReference type="PROSITE-ProRule" id="PRU00504"/>
    </source>
</evidence>
<feature type="transmembrane region" description="Helical" evidence="7">
    <location>
        <begin position="586"/>
        <end position="607"/>
    </location>
</feature>
<dbReference type="HOGENOM" id="CLU_024978_0_0_9"/>
<dbReference type="GO" id="GO:0008270">
    <property type="term" value="F:zinc ion binding"/>
    <property type="evidence" value="ECO:0007669"/>
    <property type="project" value="UniProtKB-KW"/>
</dbReference>
<feature type="signal peptide" evidence="8">
    <location>
        <begin position="1"/>
        <end position="27"/>
    </location>
</feature>
<evidence type="ECO:0000256" key="1">
    <source>
        <dbReference type="ARBA" id="ARBA00004141"/>
    </source>
</evidence>
<dbReference type="GO" id="GO:0016020">
    <property type="term" value="C:membrane"/>
    <property type="evidence" value="ECO:0007669"/>
    <property type="project" value="UniProtKB-SubCell"/>
</dbReference>
<feature type="transmembrane region" description="Helical" evidence="7">
    <location>
        <begin position="448"/>
        <end position="469"/>
    </location>
</feature>
<dbReference type="InterPro" id="IPR011990">
    <property type="entry name" value="TPR-like_helical_dom_sf"/>
</dbReference>
<evidence type="ECO:0000256" key="3">
    <source>
        <dbReference type="ARBA" id="ARBA00022737"/>
    </source>
</evidence>
<dbReference type="Gene3D" id="1.25.40.10">
    <property type="entry name" value="Tetratricopeptide repeat domain"/>
    <property type="match status" value="1"/>
</dbReference>
<name>F4A0T3_MAHA5</name>
<evidence type="ECO:0000256" key="8">
    <source>
        <dbReference type="SAM" id="SignalP"/>
    </source>
</evidence>
<dbReference type="InterPro" id="IPR050952">
    <property type="entry name" value="TRIM-NHL_E3_ligases"/>
</dbReference>
<comment type="subcellular location">
    <subcellularLocation>
        <location evidence="1">Membrane</location>
        <topology evidence="1">Multi-pass membrane protein</topology>
    </subcellularLocation>
</comment>
<dbReference type="InterPro" id="IPR011042">
    <property type="entry name" value="6-blade_b-propeller_TolB-like"/>
</dbReference>
<dbReference type="eggNOG" id="COG0457">
    <property type="taxonomic scope" value="Bacteria"/>
</dbReference>
<proteinExistence type="predicted"/>
<dbReference type="CDD" id="cd05819">
    <property type="entry name" value="NHL"/>
    <property type="match status" value="1"/>
</dbReference>
<keyword evidence="2 7" id="KW-0812">Transmembrane</keyword>